<evidence type="ECO:0000313" key="5">
    <source>
        <dbReference type="Proteomes" id="UP000011841"/>
    </source>
</evidence>
<dbReference type="InterPro" id="IPR011049">
    <property type="entry name" value="Serralysin-like_metalloprot_C"/>
</dbReference>
<dbReference type="Gene3D" id="2.150.10.10">
    <property type="entry name" value="Serralysin-like metalloprotease, C-terminal"/>
    <property type="match status" value="8"/>
</dbReference>
<dbReference type="RefSeq" id="WP_015669069.1">
    <property type="nucleotide sequence ID" value="NC_020453.1"/>
</dbReference>
<gene>
    <name evidence="4" type="ORF">S58_60080</name>
</gene>
<reference evidence="4 5" key="1">
    <citation type="journal article" date="2013" name="Appl. Environ. Microbiol.">
        <title>Genome analysis suggests that the soil oligotrophic bacterium Agromonas oligotrophica (Bradyrhizobium oligotrophicum) is a nitrogen-fixing symbiont of Aeschynomene indica.</title>
        <authorList>
            <person name="Okubo T."/>
            <person name="Fukushima S."/>
            <person name="Itakura M."/>
            <person name="Oshima K."/>
            <person name="Longtonglang A."/>
            <person name="Teaumroong N."/>
            <person name="Mitsui H."/>
            <person name="Hattori M."/>
            <person name="Hattori R."/>
            <person name="Hattori T."/>
            <person name="Minamisawa K."/>
        </authorList>
    </citation>
    <scope>NUCLEOTIDE SEQUENCE [LARGE SCALE GENOMIC DNA]</scope>
    <source>
        <strain evidence="4 5">S58</strain>
    </source>
</reference>
<evidence type="ECO:0000256" key="2">
    <source>
        <dbReference type="ARBA" id="ARBA00022525"/>
    </source>
</evidence>
<comment type="subcellular location">
    <subcellularLocation>
        <location evidence="1">Secreted</location>
    </subcellularLocation>
</comment>
<sequence length="2810" mass="278887">MATIFGTSGNDALTGTSGADTIYGQAGDDTLIGGLGNDTLQGGLGNDTYIFNRGDGQDTIFDNGAGSGEVNTLQFGTGISVSQVTVKESGTGDLVLSITGTTDKITLRNQLMSAAGGVDQVVFADGTVWNRAALLALATAPTSGNDTFYGDYNANTLNGAAGNDALSGGAGDDTLIGGAGNDTLSGGVGNDTYVFNLGDGQDTITDNGAASGETNTLQLGSGILPATVVVTEVNGGADLVLAISGTTDRITLKNQLVSATGGVDQVVFADGTVWTRAALLAQATAPTGGNDTFYGDYLGNTLNGGAGNDTLYGAGGDDVLAGGTGSDVLVGGAGNDSYLFNLGDGQDTILDNGTSNSSEVNTLRLGAGIAVGAVSVTEVNGGRDLLLSIAGTTDSVLLQNQLIAKTGGVDQVVFADGTVWSRADLLSQATLPTPANATLYGDYADNVLTGGTGNDTIYGAAGNDTLAGAGGNDYLEGGVGNDTYLFGRGGGSDRINDNGAAADIDRLQFAADIAPADIVVAQANGGQDIVLSIAGGSDSVVLGNQLVGTTGGVDLVQFADGTVWDRATLLAKSLLGTSGDDVLGGDDTANTLAGGAGNDRLIGRGGADTYIYSLGDGVDVIDDQASSDGDTVLLHGIVPSQVHVVRSGDNALLLFEADHSSRLTLAGQFAGTGTIEQVVFDDGTVWSSSDTLAAAIGGTDNVTLGTNAAETIVGSGINDTLEGLRGNDVLQGGGGDDTYIFNADDGQDTIIEAGGTDTLAFGRGLAASDAFLQAVGNDLYVRFRSSTDSVLIQSALAAFSAMVKNVHFADGTNWNLTKPLTFTYIGTDTNTVLTGSSYGTNIFELGPGGDTVTAGSANDVVIFNRGIGHATVTLTGTGATLKLAAGIAQSEVTVQTAVNGDVAVVLAGTSDSVTFLGAGAKGLNTISFADGAVWRLISGTSGNDTLNGGSGVDFINGGLGADQLNGGAGSDTFFYKGGDGNDTITESGAADGSVDKLILIDIMPSRVSLTRNGNDVTLVIAPSTQGGSDGGSVLLKAELDNLNGQGVESIIFADGTVWSPSILRTMLISIAGTAGNDTLTGTSGSEIIAGGLGDDTIDGGGGSDTYLYNAGDGNDGITDSSVFDGATDQLVLGAGLTPSALVISRNGTDIILSFTNQPGSVRLVAEDGGVGTGIEQVVFGDGTIWSKQQLENAYIAQQMAAGATSITGFDQNNDVIIGTSGNDTLSGLGGNDTLTGGAGNDTLDGGSGSDTYIYNAGDGNDTITDNTAFDGSNDRLVLGAGLTPANLVISRSGSDVTLSFSDQAGSIRMVAFDSGANVGLEQVVFGDGTVWSKQQLESAYIAQQMAAGATSITGFDQNNDVIIGTSGNDTLSSLGGNDTLTGGAGNDTLDGGSGSDTYIYNAGDGNDTITDNTAFDGSNDRLVLGAGLTPANLVISRSGSDVTLSFSDQAGSIRMVAFDSGANVGLEQVAFGDGTVWSKQQLESAYIAQQMAAGATSITGFDQNNDVIIGTSGNDTLSSLGGNDTLTGGAGNDTLDGGSGSDTYIYNAGDGNDTITDNTAFDGSNDRLVLGAGLTPANLVIGRSGGDVTLSFSDQAGSIRMVAFDGGSSSVGLEQVVLGDGTVWSKQQLESAYIAQQMAAGATSITGFDQNNDVIVGTSGNDTLSGLGGNDTLTGGAGNDALDGGSGSDTYIYNAGDGNDTITDNTAFDGSNDRLVLGAGLTPANLVIGRSGGDVTLSFSDQAGSIRMVAFDGGSSSVGLEQVVLGDGTVWSKQQLESAYIAQQMAAGATSITGFDQNNDVIGGTSGNDTLYGLGGNDTLKGGAGNDYLNGGSGADTYIYTSAGGNDVIEDSTNDNVLVMQDIASTAVILSRPGNGADLVIENTLTGKTITVKGQFSSGNLASVTFNDGVTWTASAIGGIIASQPVILGTDAADTITGTANAEIIDGRGGNDALNGGSGADTYLFRAGSGNDVIQEVVANTGNDVVELVGLTAADVDITRSGNDLLLRILSSGETLTIKDQFLGAGTVVELLQFGASGSVVDLRNNAAPTVTITSAAETSNVAVQTITGTVTSGGIAKVAGQTVTLTDNGVPLGTATVQADGSFAATVTLPNQGSNAIVASVTDSFGSTGSSASVVDFLYSLAPTVAITGVSHNGYGATQTIAGTVVSGGAATVVGRSVTLTDNGVTVGTATVQANGTFSASVALQRLSGNAIVATVADSYGNVGTSPAIVDSYAGVLPKITGTITGQMTTSEASVHPFSTVTIEDLNVGATDTLTITLSGAGGILSGTGLSGSNGVYTLSGSASTITGQLRALTFAPAEGVPNTSGTTTFTLSDSSTGYVAPAYGGITVLASFNGNNGQSPAGGLVMDSGGNLFGTTSYGYAIFELAKSGSGWSSPTPLAGIGSASSLFVDAAGNIFGSGLGGANNAGIVYELVKNGSGWNSSVTTLVSFNNATSGSYPSSPTMDADGNLLGTAMLGGSGGRGTVYEIVKTANGYSSTPTVLASFNISNGVQPFGQLIFDSAGNLFGATATTVFEIPKSGGSYGAMIVLSSSISPAGGLIMDSDGNLYGVDAAGGNGNGAIYKLAKTSNGYSNTPIVLASFSSAGLFPSGPLVMDAAGNLYGTTGTGSISGHGAIFKIVKSGSGYDSAPVFMSTFTGLNGLYPSQLIMDAAGNLFGGTQGGGQYGQGAIFKLGVNSSSAVAAAAVDAATTVIDTRPALTSAVTVASTAQAANISAQTSSEGGNADGVNLAAILGSIGEASAGIDTDRQIAQLVQAMATYSTAESSFLASPMLASINNDAGLQNALAVAL</sequence>
<dbReference type="eggNOG" id="COG2931">
    <property type="taxonomic scope" value="Bacteria"/>
</dbReference>
<evidence type="ECO:0000259" key="3">
    <source>
        <dbReference type="Pfam" id="PF06594"/>
    </source>
</evidence>
<dbReference type="InterPro" id="IPR013783">
    <property type="entry name" value="Ig-like_fold"/>
</dbReference>
<dbReference type="Proteomes" id="UP000011841">
    <property type="component" value="Chromosome"/>
</dbReference>
<feature type="domain" description="Haemolysin-type calcium binding-related" evidence="3">
    <location>
        <begin position="93"/>
        <end position="132"/>
    </location>
</feature>
<dbReference type="STRING" id="1245469.S58_60080"/>
<accession>M4ZDZ3</accession>
<feature type="domain" description="Haemolysin-type calcium binding-related" evidence="3">
    <location>
        <begin position="778"/>
        <end position="816"/>
    </location>
</feature>
<dbReference type="Gene3D" id="2.60.40.10">
    <property type="entry name" value="Immunoglobulins"/>
    <property type="match status" value="2"/>
</dbReference>
<dbReference type="SUPFAM" id="SSF63829">
    <property type="entry name" value="Calcium-dependent phosphotriesterase"/>
    <property type="match status" value="1"/>
</dbReference>
<dbReference type="InterPro" id="IPR010566">
    <property type="entry name" value="Haemolys_ca-bd"/>
</dbReference>
<dbReference type="EMBL" id="AP012603">
    <property type="protein sequence ID" value="BAM91984.1"/>
    <property type="molecule type" value="Genomic_DNA"/>
</dbReference>
<dbReference type="PANTHER" id="PTHR38340">
    <property type="entry name" value="S-LAYER PROTEIN"/>
    <property type="match status" value="1"/>
</dbReference>
<dbReference type="GeneID" id="301819733"/>
<feature type="domain" description="Haemolysin-type calcium binding-related" evidence="3">
    <location>
        <begin position="384"/>
        <end position="424"/>
    </location>
</feature>
<dbReference type="PROSITE" id="PS00330">
    <property type="entry name" value="HEMOLYSIN_CALCIUM"/>
    <property type="match status" value="20"/>
</dbReference>
<dbReference type="InterPro" id="IPR001343">
    <property type="entry name" value="Hemolysn_Ca-bd"/>
</dbReference>
<dbReference type="InterPro" id="IPR050557">
    <property type="entry name" value="RTX_toxin/Mannuronan_C5-epim"/>
</dbReference>
<evidence type="ECO:0000256" key="1">
    <source>
        <dbReference type="ARBA" id="ARBA00004613"/>
    </source>
</evidence>
<dbReference type="SUPFAM" id="SSF51120">
    <property type="entry name" value="beta-Roll"/>
    <property type="match status" value="14"/>
</dbReference>
<proteinExistence type="predicted"/>
<protein>
    <submittedName>
        <fullName evidence="4">Putative calcium binding hemolysin protein</fullName>
    </submittedName>
</protein>
<dbReference type="KEGG" id="aol:S58_60080"/>
<dbReference type="GO" id="GO:0005509">
    <property type="term" value="F:calcium ion binding"/>
    <property type="evidence" value="ECO:0007669"/>
    <property type="project" value="InterPro"/>
</dbReference>
<dbReference type="NCBIfam" id="TIGR03803">
    <property type="entry name" value="Gloeo_Verruco"/>
    <property type="match status" value="4"/>
</dbReference>
<dbReference type="PANTHER" id="PTHR38340:SF1">
    <property type="entry name" value="S-LAYER PROTEIN"/>
    <property type="match status" value="1"/>
</dbReference>
<dbReference type="HOGENOM" id="CLU_226816_0_0_5"/>
<evidence type="ECO:0000313" key="4">
    <source>
        <dbReference type="EMBL" id="BAM91984.1"/>
    </source>
</evidence>
<dbReference type="InterPro" id="IPR018511">
    <property type="entry name" value="Hemolysin-typ_Ca-bd_CS"/>
</dbReference>
<dbReference type="GO" id="GO:0005576">
    <property type="term" value="C:extracellular region"/>
    <property type="evidence" value="ECO:0007669"/>
    <property type="project" value="UniProtKB-SubCell"/>
</dbReference>
<dbReference type="PATRIC" id="fig|1245469.3.peg.6146"/>
<keyword evidence="5" id="KW-1185">Reference proteome</keyword>
<name>M4ZDZ3_9BRAD</name>
<dbReference type="OrthoDB" id="475207at2"/>
<dbReference type="PRINTS" id="PR00313">
    <property type="entry name" value="CABNDNGRPT"/>
</dbReference>
<organism evidence="4 5">
    <name type="scientific">Bradyrhizobium oligotrophicum S58</name>
    <dbReference type="NCBI Taxonomy" id="1245469"/>
    <lineage>
        <taxon>Bacteria</taxon>
        <taxon>Pseudomonadati</taxon>
        <taxon>Pseudomonadota</taxon>
        <taxon>Alphaproteobacteria</taxon>
        <taxon>Hyphomicrobiales</taxon>
        <taxon>Nitrobacteraceae</taxon>
        <taxon>Bradyrhizobium</taxon>
    </lineage>
</organism>
<dbReference type="Pfam" id="PF06594">
    <property type="entry name" value="HCBP_related"/>
    <property type="match status" value="6"/>
</dbReference>
<feature type="domain" description="Haemolysin-type calcium binding-related" evidence="3">
    <location>
        <begin position="238"/>
        <end position="277"/>
    </location>
</feature>
<dbReference type="InterPro" id="IPR022519">
    <property type="entry name" value="Gloeo/Verruco_rpt"/>
</dbReference>
<feature type="domain" description="Haemolysin-type calcium binding-related" evidence="3">
    <location>
        <begin position="528"/>
        <end position="568"/>
    </location>
</feature>
<dbReference type="Pfam" id="PF00353">
    <property type="entry name" value="HemolysinCabind"/>
    <property type="match status" value="14"/>
</dbReference>
<feature type="domain" description="Haemolysin-type calcium binding-related" evidence="3">
    <location>
        <begin position="663"/>
        <end position="689"/>
    </location>
</feature>
<keyword evidence="2" id="KW-0964">Secreted</keyword>